<proteinExistence type="predicted"/>
<keyword evidence="3" id="KW-1185">Reference proteome</keyword>
<name>A0A9P1JZG3_9PROT</name>
<geneLocation type="plasmid" evidence="2 3">
    <name>AZOBR_p3</name>
</geneLocation>
<organism evidence="2 3">
    <name type="scientific">Azospirillum baldaniorum</name>
    <dbReference type="NCBI Taxonomy" id="1064539"/>
    <lineage>
        <taxon>Bacteria</taxon>
        <taxon>Pseudomonadati</taxon>
        <taxon>Pseudomonadota</taxon>
        <taxon>Alphaproteobacteria</taxon>
        <taxon>Rhodospirillales</taxon>
        <taxon>Azospirillaceae</taxon>
        <taxon>Azospirillum</taxon>
    </lineage>
</organism>
<dbReference type="KEGG" id="abs:AZOBR_p330073"/>
<accession>A0A9P1JZG3</accession>
<protein>
    <submittedName>
        <fullName evidence="2">Uncharacterized protein</fullName>
    </submittedName>
</protein>
<dbReference type="EMBL" id="HE577330">
    <property type="protein sequence ID" value="CCD02672.1"/>
    <property type="molecule type" value="Genomic_DNA"/>
</dbReference>
<sequence length="168" mass="18301">MVSICFSGLKRLPSTPMPYISTSPADLASLAMSSQVTSAAWALPQAAGAVEARNPATTAVMIRRRTRPAPVSVLVFGLVLGWVSKDKVMRFPRERPFFPGRIVRPIRPGSGTASCAPNVRLGGSRFHWTIRGRDSCNARMTASRRGREKFPVPRQKARPPAASWSKDA</sequence>
<gene>
    <name evidence="2" type="ORF">AZOBR_p330073</name>
</gene>
<evidence type="ECO:0000256" key="1">
    <source>
        <dbReference type="SAM" id="MobiDB-lite"/>
    </source>
</evidence>
<feature type="region of interest" description="Disordered" evidence="1">
    <location>
        <begin position="139"/>
        <end position="168"/>
    </location>
</feature>
<keyword evidence="2" id="KW-0614">Plasmid</keyword>
<dbReference type="AlphaFoldDB" id="A0A9P1JZG3"/>
<evidence type="ECO:0000313" key="2">
    <source>
        <dbReference type="EMBL" id="CCD02672.1"/>
    </source>
</evidence>
<dbReference type="Proteomes" id="UP000007319">
    <property type="component" value="Plasmid AZOBR_p3"/>
</dbReference>
<evidence type="ECO:0000313" key="3">
    <source>
        <dbReference type="Proteomes" id="UP000007319"/>
    </source>
</evidence>
<reference evidence="2 3" key="1">
    <citation type="journal article" date="2011" name="PLoS Genet.">
        <title>Azospirillum genomes reveal transition of bacteria from aquatic to terrestrial environments.</title>
        <authorList>
            <person name="Wisniewski-Dye F."/>
            <person name="Borziak K."/>
            <person name="Khalsa-Moyers G."/>
            <person name="Alexandre G."/>
            <person name="Sukharnikov L.O."/>
            <person name="Wuichet K."/>
            <person name="Hurst G.B."/>
            <person name="McDonald W.H."/>
            <person name="Robertson J.S."/>
            <person name="Barbe V."/>
            <person name="Calteau A."/>
            <person name="Rouy Z."/>
            <person name="Mangenot S."/>
            <person name="Prigent-Combaret C."/>
            <person name="Normand P."/>
            <person name="Boyer M."/>
            <person name="Siguier P."/>
            <person name="Dessaux Y."/>
            <person name="Elmerich C."/>
            <person name="Condemine G."/>
            <person name="Krishnen G."/>
            <person name="Kennedy I."/>
            <person name="Paterson A.H."/>
            <person name="Gonzalez V."/>
            <person name="Mavingui P."/>
            <person name="Zhulin I.B."/>
        </authorList>
    </citation>
    <scope>NUCLEOTIDE SEQUENCE [LARGE SCALE GENOMIC DNA]</scope>
    <source>
        <strain evidence="2 3">Sp245</strain>
    </source>
</reference>